<keyword evidence="6" id="KW-0479">Metal-binding</keyword>
<evidence type="ECO:0000313" key="14">
    <source>
        <dbReference type="Proteomes" id="UP001176961"/>
    </source>
</evidence>
<dbReference type="EMBL" id="CATQJL010000223">
    <property type="protein sequence ID" value="CAJ0600013.1"/>
    <property type="molecule type" value="Genomic_DNA"/>
</dbReference>
<comment type="subcellular location">
    <subcellularLocation>
        <location evidence="2">Membrane</location>
        <topology evidence="2">Multi-pass membrane protein</topology>
    </subcellularLocation>
</comment>
<feature type="domain" description="Cytochrome b561" evidence="12">
    <location>
        <begin position="27"/>
        <end position="240"/>
    </location>
</feature>
<evidence type="ECO:0000256" key="4">
    <source>
        <dbReference type="ARBA" id="ARBA00022617"/>
    </source>
</evidence>
<evidence type="ECO:0000256" key="6">
    <source>
        <dbReference type="ARBA" id="ARBA00022723"/>
    </source>
</evidence>
<dbReference type="InterPro" id="IPR006593">
    <property type="entry name" value="Cyt_b561/ferric_Rdtase_TM"/>
</dbReference>
<comment type="cofactor">
    <cofactor evidence="1">
        <name>heme b</name>
        <dbReference type="ChEBI" id="CHEBI:60344"/>
    </cofactor>
</comment>
<reference evidence="13" key="1">
    <citation type="submission" date="2023-07" db="EMBL/GenBank/DDBJ databases">
        <authorList>
            <consortium name="CYATHOMIX"/>
        </authorList>
    </citation>
    <scope>NUCLEOTIDE SEQUENCE</scope>
    <source>
        <strain evidence="13">N/A</strain>
    </source>
</reference>
<dbReference type="PANTHER" id="PTHR10106">
    <property type="entry name" value="CYTOCHROME B561-RELATED"/>
    <property type="match status" value="1"/>
</dbReference>
<dbReference type="SMART" id="SM00665">
    <property type="entry name" value="B561"/>
    <property type="match status" value="1"/>
</dbReference>
<feature type="transmembrane region" description="Helical" evidence="11">
    <location>
        <begin position="218"/>
        <end position="239"/>
    </location>
</feature>
<accession>A0AA36GX95</accession>
<sequence length="265" mass="30190">MALLFDPHFTLLREDQSVKVFNVLLVISQCLGGLAILMVAIWMGGYEDGFSWTEDPEREFHYHPTFMVMGMVFLMGESMLVYRVFRNERKKFSKTLHVCLHSMVGVFMIIALKAVFDSHNLHRDDKGDLDPLPNLMSLHSWIGMCVVISFCIQYAVGFITFFAPGMSIPVRQLVMPYHQLFGMMIFGAVALNVGMGIAERAAWKHTCWTKGRELCGQQAVSNFVGMCVFFYALCVLMLVSNPRWKRRPLPEEESLHQLTASSSQD</sequence>
<keyword evidence="7" id="KW-0249">Electron transport</keyword>
<evidence type="ECO:0000256" key="8">
    <source>
        <dbReference type="ARBA" id="ARBA00022989"/>
    </source>
</evidence>
<dbReference type="FunFam" id="1.20.120.1770:FF:000001">
    <property type="entry name" value="Cytochrome b reductase 1"/>
    <property type="match status" value="1"/>
</dbReference>
<gene>
    <name evidence="13" type="ORF">CYNAS_LOCUS11996</name>
</gene>
<feature type="transmembrane region" description="Helical" evidence="11">
    <location>
        <begin position="97"/>
        <end position="116"/>
    </location>
</feature>
<dbReference type="PANTHER" id="PTHR10106:SF0">
    <property type="entry name" value="LD36721P"/>
    <property type="match status" value="1"/>
</dbReference>
<organism evidence="13 14">
    <name type="scientific">Cylicocyclus nassatus</name>
    <name type="common">Nematode worm</name>
    <dbReference type="NCBI Taxonomy" id="53992"/>
    <lineage>
        <taxon>Eukaryota</taxon>
        <taxon>Metazoa</taxon>
        <taxon>Ecdysozoa</taxon>
        <taxon>Nematoda</taxon>
        <taxon>Chromadorea</taxon>
        <taxon>Rhabditida</taxon>
        <taxon>Rhabditina</taxon>
        <taxon>Rhabditomorpha</taxon>
        <taxon>Strongyloidea</taxon>
        <taxon>Strongylidae</taxon>
        <taxon>Cylicocyclus</taxon>
    </lineage>
</organism>
<dbReference type="GO" id="GO:0016020">
    <property type="term" value="C:membrane"/>
    <property type="evidence" value="ECO:0007669"/>
    <property type="project" value="UniProtKB-SubCell"/>
</dbReference>
<dbReference type="Gene3D" id="1.20.120.1770">
    <property type="match status" value="1"/>
</dbReference>
<feature type="transmembrane region" description="Helical" evidence="11">
    <location>
        <begin position="20"/>
        <end position="45"/>
    </location>
</feature>
<keyword evidence="3" id="KW-0813">Transport</keyword>
<protein>
    <recommendedName>
        <fullName evidence="12">Cytochrome b561 domain-containing protein</fullName>
    </recommendedName>
</protein>
<dbReference type="AlphaFoldDB" id="A0AA36GX95"/>
<feature type="transmembrane region" description="Helical" evidence="11">
    <location>
        <begin position="65"/>
        <end position="85"/>
    </location>
</feature>
<name>A0AA36GX95_CYLNA</name>
<keyword evidence="9" id="KW-0408">Iron</keyword>
<evidence type="ECO:0000259" key="12">
    <source>
        <dbReference type="PROSITE" id="PS50939"/>
    </source>
</evidence>
<keyword evidence="14" id="KW-1185">Reference proteome</keyword>
<evidence type="ECO:0000256" key="1">
    <source>
        <dbReference type="ARBA" id="ARBA00001970"/>
    </source>
</evidence>
<evidence type="ECO:0000256" key="5">
    <source>
        <dbReference type="ARBA" id="ARBA00022692"/>
    </source>
</evidence>
<dbReference type="Proteomes" id="UP001176961">
    <property type="component" value="Unassembled WGS sequence"/>
</dbReference>
<feature type="transmembrane region" description="Helical" evidence="11">
    <location>
        <begin position="141"/>
        <end position="168"/>
    </location>
</feature>
<dbReference type="GO" id="GO:0016491">
    <property type="term" value="F:oxidoreductase activity"/>
    <property type="evidence" value="ECO:0007669"/>
    <property type="project" value="InterPro"/>
</dbReference>
<keyword evidence="4" id="KW-0349">Heme</keyword>
<keyword evidence="10 11" id="KW-0472">Membrane</keyword>
<comment type="caution">
    <text evidence="13">The sequence shown here is derived from an EMBL/GenBank/DDBJ whole genome shotgun (WGS) entry which is preliminary data.</text>
</comment>
<dbReference type="Pfam" id="PF03188">
    <property type="entry name" value="Cytochrom_B561"/>
    <property type="match status" value="1"/>
</dbReference>
<evidence type="ECO:0000256" key="7">
    <source>
        <dbReference type="ARBA" id="ARBA00022982"/>
    </source>
</evidence>
<proteinExistence type="predicted"/>
<evidence type="ECO:0000256" key="9">
    <source>
        <dbReference type="ARBA" id="ARBA00023004"/>
    </source>
</evidence>
<dbReference type="InterPro" id="IPR043205">
    <property type="entry name" value="CYB561/CYBRD1-like"/>
</dbReference>
<keyword evidence="8 11" id="KW-1133">Transmembrane helix</keyword>
<dbReference type="GO" id="GO:0046872">
    <property type="term" value="F:metal ion binding"/>
    <property type="evidence" value="ECO:0007669"/>
    <property type="project" value="UniProtKB-KW"/>
</dbReference>
<evidence type="ECO:0000256" key="11">
    <source>
        <dbReference type="SAM" id="Phobius"/>
    </source>
</evidence>
<evidence type="ECO:0000256" key="2">
    <source>
        <dbReference type="ARBA" id="ARBA00004141"/>
    </source>
</evidence>
<dbReference type="PROSITE" id="PS50939">
    <property type="entry name" value="CYTOCHROME_B561"/>
    <property type="match status" value="1"/>
</dbReference>
<keyword evidence="5 11" id="KW-0812">Transmembrane</keyword>
<evidence type="ECO:0000256" key="10">
    <source>
        <dbReference type="ARBA" id="ARBA00023136"/>
    </source>
</evidence>
<evidence type="ECO:0000313" key="13">
    <source>
        <dbReference type="EMBL" id="CAJ0600013.1"/>
    </source>
</evidence>
<feature type="transmembrane region" description="Helical" evidence="11">
    <location>
        <begin position="180"/>
        <end position="198"/>
    </location>
</feature>
<evidence type="ECO:0000256" key="3">
    <source>
        <dbReference type="ARBA" id="ARBA00022448"/>
    </source>
</evidence>